<dbReference type="PANTHER" id="PTHR47331">
    <property type="entry name" value="PHD-TYPE DOMAIN-CONTAINING PROTEIN"/>
    <property type="match status" value="1"/>
</dbReference>
<dbReference type="Gene3D" id="3.10.10.10">
    <property type="entry name" value="HIV Type 1 Reverse Transcriptase, subunit A, domain 1"/>
    <property type="match status" value="1"/>
</dbReference>
<organism evidence="2 3">
    <name type="scientific">Galleria mellonella</name>
    <name type="common">Greater wax moth</name>
    <dbReference type="NCBI Taxonomy" id="7137"/>
    <lineage>
        <taxon>Eukaryota</taxon>
        <taxon>Metazoa</taxon>
        <taxon>Ecdysozoa</taxon>
        <taxon>Arthropoda</taxon>
        <taxon>Hexapoda</taxon>
        <taxon>Insecta</taxon>
        <taxon>Pterygota</taxon>
        <taxon>Neoptera</taxon>
        <taxon>Endopterygota</taxon>
        <taxon>Lepidoptera</taxon>
        <taxon>Glossata</taxon>
        <taxon>Ditrysia</taxon>
        <taxon>Pyraloidea</taxon>
        <taxon>Pyralidae</taxon>
        <taxon>Galleriinae</taxon>
        <taxon>Galleria</taxon>
    </lineage>
</organism>
<dbReference type="CDD" id="cd01644">
    <property type="entry name" value="RT_pepA17"/>
    <property type="match status" value="1"/>
</dbReference>
<dbReference type="Gene3D" id="3.30.70.270">
    <property type="match status" value="1"/>
</dbReference>
<keyword evidence="2" id="KW-1185">Reference proteome</keyword>
<accession>A0ABM3MPI9</accession>
<dbReference type="SMART" id="SM00343">
    <property type="entry name" value="ZnF_C2HC"/>
    <property type="match status" value="2"/>
</dbReference>
<dbReference type="InterPro" id="IPR043128">
    <property type="entry name" value="Rev_trsase/Diguanyl_cyclase"/>
</dbReference>
<dbReference type="SUPFAM" id="SSF56672">
    <property type="entry name" value="DNA/RNA polymerases"/>
    <property type="match status" value="1"/>
</dbReference>
<dbReference type="Pfam" id="PF05380">
    <property type="entry name" value="Peptidase_A17"/>
    <property type="match status" value="2"/>
</dbReference>
<dbReference type="Proteomes" id="UP001652740">
    <property type="component" value="Unplaced"/>
</dbReference>
<proteinExistence type="predicted"/>
<name>A0ABM3MPI9_GALME</name>
<dbReference type="InterPro" id="IPR008042">
    <property type="entry name" value="Retrotrans_Pao"/>
</dbReference>
<protein>
    <submittedName>
        <fullName evidence="3">Uncharacterized protein LOC128201147</fullName>
    </submittedName>
</protein>
<gene>
    <name evidence="3" type="primary">LOC128201147</name>
</gene>
<dbReference type="PANTHER" id="PTHR47331:SF5">
    <property type="entry name" value="RIBONUCLEASE H"/>
    <property type="match status" value="1"/>
</dbReference>
<feature type="domain" description="CCHC-type" evidence="1">
    <location>
        <begin position="348"/>
        <end position="364"/>
    </location>
</feature>
<dbReference type="InterPro" id="IPR001878">
    <property type="entry name" value="Znf_CCHC"/>
</dbReference>
<reference evidence="3" key="1">
    <citation type="submission" date="2025-08" db="UniProtKB">
        <authorList>
            <consortium name="RefSeq"/>
        </authorList>
    </citation>
    <scope>IDENTIFICATION</scope>
    <source>
        <tissue evidence="3">Whole larvae</tissue>
    </source>
</reference>
<dbReference type="Pfam" id="PF03564">
    <property type="entry name" value="DUF1759"/>
    <property type="match status" value="1"/>
</dbReference>
<evidence type="ECO:0000313" key="2">
    <source>
        <dbReference type="Proteomes" id="UP001652740"/>
    </source>
</evidence>
<feature type="domain" description="CCHC-type" evidence="1">
    <location>
        <begin position="382"/>
        <end position="398"/>
    </location>
</feature>
<evidence type="ECO:0000259" key="1">
    <source>
        <dbReference type="SMART" id="SM00343"/>
    </source>
</evidence>
<dbReference type="GeneID" id="128201147"/>
<dbReference type="InterPro" id="IPR043502">
    <property type="entry name" value="DNA/RNA_pol_sf"/>
</dbReference>
<dbReference type="RefSeq" id="XP_052753090.1">
    <property type="nucleotide sequence ID" value="XM_052897130.1"/>
</dbReference>
<evidence type="ECO:0000313" key="3">
    <source>
        <dbReference type="RefSeq" id="XP_052753090.1"/>
    </source>
</evidence>
<sequence length="1428" mass="162555">MISHSKHSSSSTLARKKQLEWEAARAKAEIEKQLIEKKLAADIAALEVESCRSTRSQHSSVNSNTKIEQWLDRSNLDAPERPHCGGSLTEVPAVAAPTDIQQLTCALRDAITTGVHTSNRQLLSRLSTSKDLPQYYGDPLEWLQFHKSYQESTELCNYTNTENLWRLRKCLRGEAKDAVSSMLIGNTSPDVIIETLALQFGRPEVIITKIVNQLKKIAPLPPAYHNEIVTFSTKVRNYVAAVQAIQQSDYLRSPELMTTVISKCPSVLITKWVDYSFSHSYENRTKLELFAEFLHIEATKTATAGVSNIYSHSENKRRHETEYKKPNKYYNVHTTVEHVMNTSTPVNVCKFCNKSEHRLDECTRYKRAMRRDRWNFVKVNKLCYKCLAAGHHSETCRADNCDVDGCRQSHHKLLHYVKSPPANETKEEDKPVETVAHTYAQLKPKVLLKVVPITVHGPKQSVQTYALLDDAATISLIAADIADSAGLQGQTTTMRVDSAWDAGHLTYSVENVKCSVSNSDGVRFNLNVCKMRELNLPVYSVSGLNVQKYKHVRENNFIPKYSSAIKPKLLIGQDNYHLIAPLECYGSKNEPYVTKTQLGWCVHGSVYSKNDVNNSSVCSLLYNNIKCDPSSVSGCEGMYEGASPSVGVRDSLARECGPVRASLSPSVAAITAQGQRSVDSVHYCTYSDILFQDEMKRFFSLETIGISNIPRQNANDLKAISILDKTANLINEHWEVGLPWKSETSMPDSYPNALNRLKSVERKMSLNNEYALRYRERVNHLLVNDYAQELVPGNQSAQRVWYLPHFGVDNPNKNKLRLVFDAAATCKGYSLNDYLLQGPDLLQSLLGIMMRFRENPVAVTGDIRDMFLRIKIKPEDRHALRFLWRDNPSDEVKEYIMTSLIFGANCSPFIAQYIKNKNAIRFESAMPEAVKTILQSHYMDDCIESFENIAIAIKVINEVIYIHKNGGFHIHNWISNCEEVMQNIPEYALGDKAVRFKIENQPERTLGLMWHPSSDTLAFDVSLKRISEDILNLVRRPTKREVLSIVMSIFDIHGMLAPFTIKAKILMQLIWKSNIKWDENITDDLYNLFCNWLTQLQTIESICVPRWYFRTSTDGSNSCDSGRNFATSSHVTAVPADCLPTRALCESNPFQLELHIFCDASPAAYAAVAYIRRVSRDGNILISFVASKSRVAPVKPISVPRLELQAALLGCRLSETIQREHRFKIDKRYFWTDASTVLHWIRNNTRNYKTFVANRLGEIDSLSKMNEWHYVPTHLNIADVATKQNNYVLNNECEWFIGPRFLYSTREQWPLEPDNLNKNGDNDVENVHAVCNINERVDLPVPDPSRFSRWLRLLRSTAAVLLFTEKCKKSIIYTKIDRRLLDRAEVLLLKYSQAESFPCEIEDTNQSKEINKNSRLRTLTPFIDEEGL</sequence>
<dbReference type="InterPro" id="IPR005312">
    <property type="entry name" value="DUF1759"/>
</dbReference>